<dbReference type="GO" id="GO:0043139">
    <property type="term" value="F:5'-3' DNA helicase activity"/>
    <property type="evidence" value="ECO:0007669"/>
    <property type="project" value="UniProtKB-EC"/>
</dbReference>
<evidence type="ECO:0000256" key="1">
    <source>
        <dbReference type="RuleBase" id="RU363044"/>
    </source>
</evidence>
<organism evidence="3 4">
    <name type="scientific">Frankliniella fusca</name>
    <dbReference type="NCBI Taxonomy" id="407009"/>
    <lineage>
        <taxon>Eukaryota</taxon>
        <taxon>Metazoa</taxon>
        <taxon>Ecdysozoa</taxon>
        <taxon>Arthropoda</taxon>
        <taxon>Hexapoda</taxon>
        <taxon>Insecta</taxon>
        <taxon>Pterygota</taxon>
        <taxon>Neoptera</taxon>
        <taxon>Paraneoptera</taxon>
        <taxon>Thysanoptera</taxon>
        <taxon>Terebrantia</taxon>
        <taxon>Thripoidea</taxon>
        <taxon>Thripidae</taxon>
        <taxon>Frankliniella</taxon>
    </lineage>
</organism>
<dbReference type="GO" id="GO:0006281">
    <property type="term" value="P:DNA repair"/>
    <property type="evidence" value="ECO:0007669"/>
    <property type="project" value="UniProtKB-KW"/>
</dbReference>
<reference evidence="3" key="2">
    <citation type="journal article" date="2023" name="BMC Genomics">
        <title>Pest status, molecular evolution, and epigenetic factors derived from the genome assembly of Frankliniella fusca, a thysanopteran phytovirus vector.</title>
        <authorList>
            <person name="Catto M.A."/>
            <person name="Labadie P.E."/>
            <person name="Jacobson A.L."/>
            <person name="Kennedy G.G."/>
            <person name="Srinivasan R."/>
            <person name="Hunt B.G."/>
        </authorList>
    </citation>
    <scope>NUCLEOTIDE SEQUENCE</scope>
    <source>
        <strain evidence="3">PL_HMW_Pooled</strain>
    </source>
</reference>
<dbReference type="InterPro" id="IPR027417">
    <property type="entry name" value="P-loop_NTPase"/>
</dbReference>
<keyword evidence="1" id="KW-0378">Hydrolase</keyword>
<proteinExistence type="inferred from homology"/>
<keyword evidence="1" id="KW-0227">DNA damage</keyword>
<dbReference type="GO" id="GO:0016787">
    <property type="term" value="F:hydrolase activity"/>
    <property type="evidence" value="ECO:0007669"/>
    <property type="project" value="UniProtKB-KW"/>
</dbReference>
<dbReference type="InterPro" id="IPR051055">
    <property type="entry name" value="PIF1_helicase"/>
</dbReference>
<evidence type="ECO:0000313" key="3">
    <source>
        <dbReference type="EMBL" id="KAK3924203.1"/>
    </source>
</evidence>
<keyword evidence="1" id="KW-0233">DNA recombination</keyword>
<evidence type="ECO:0000259" key="2">
    <source>
        <dbReference type="Pfam" id="PF05970"/>
    </source>
</evidence>
<dbReference type="InterPro" id="IPR010285">
    <property type="entry name" value="DNA_helicase_pif1-like_DEAD"/>
</dbReference>
<gene>
    <name evidence="3" type="ORF">KUF71_002474</name>
</gene>
<protein>
    <recommendedName>
        <fullName evidence="1">ATP-dependent DNA helicase</fullName>
        <ecNumber evidence="1">5.6.2.3</ecNumber>
    </recommendedName>
</protein>
<keyword evidence="1" id="KW-0547">Nucleotide-binding</keyword>
<dbReference type="EC" id="5.6.2.3" evidence="1"/>
<comment type="similarity">
    <text evidence="1">Belongs to the helicase family.</text>
</comment>
<dbReference type="GO" id="GO:0000723">
    <property type="term" value="P:telomere maintenance"/>
    <property type="evidence" value="ECO:0007669"/>
    <property type="project" value="InterPro"/>
</dbReference>
<evidence type="ECO:0000313" key="4">
    <source>
        <dbReference type="Proteomes" id="UP001219518"/>
    </source>
</evidence>
<comment type="cofactor">
    <cofactor evidence="1">
        <name>Mg(2+)</name>
        <dbReference type="ChEBI" id="CHEBI:18420"/>
    </cofactor>
</comment>
<dbReference type="SUPFAM" id="SSF52540">
    <property type="entry name" value="P-loop containing nucleoside triphosphate hydrolases"/>
    <property type="match status" value="2"/>
</dbReference>
<keyword evidence="1" id="KW-0234">DNA repair</keyword>
<dbReference type="CDD" id="cd18809">
    <property type="entry name" value="SF1_C_RecD"/>
    <property type="match status" value="1"/>
</dbReference>
<keyword evidence="1" id="KW-0067">ATP-binding</keyword>
<dbReference type="PANTHER" id="PTHR47642">
    <property type="entry name" value="ATP-DEPENDENT DNA HELICASE"/>
    <property type="match status" value="1"/>
</dbReference>
<dbReference type="AlphaFoldDB" id="A0AAE1HN53"/>
<comment type="catalytic activity">
    <reaction evidence="1">
        <text>ATP + H2O = ADP + phosphate + H(+)</text>
        <dbReference type="Rhea" id="RHEA:13065"/>
        <dbReference type="ChEBI" id="CHEBI:15377"/>
        <dbReference type="ChEBI" id="CHEBI:15378"/>
        <dbReference type="ChEBI" id="CHEBI:30616"/>
        <dbReference type="ChEBI" id="CHEBI:43474"/>
        <dbReference type="ChEBI" id="CHEBI:456216"/>
        <dbReference type="EC" id="5.6.2.3"/>
    </reaction>
</comment>
<feature type="domain" description="DNA helicase Pif1-like DEAD-box helicase" evidence="2">
    <location>
        <begin position="32"/>
        <end position="158"/>
    </location>
</feature>
<keyword evidence="4" id="KW-1185">Reference proteome</keyword>
<reference evidence="3" key="1">
    <citation type="submission" date="2021-07" db="EMBL/GenBank/DDBJ databases">
        <authorList>
            <person name="Catto M.A."/>
            <person name="Jacobson A."/>
            <person name="Kennedy G."/>
            <person name="Labadie P."/>
            <person name="Hunt B.G."/>
            <person name="Srinivasan R."/>
        </authorList>
    </citation>
    <scope>NUCLEOTIDE SEQUENCE</scope>
    <source>
        <strain evidence="3">PL_HMW_Pooled</strain>
        <tissue evidence="3">Head</tissue>
    </source>
</reference>
<keyword evidence="1 3" id="KW-0347">Helicase</keyword>
<dbReference type="EMBL" id="JAHWGI010001169">
    <property type="protein sequence ID" value="KAK3924203.1"/>
    <property type="molecule type" value="Genomic_DNA"/>
</dbReference>
<name>A0AAE1HN53_9NEOP</name>
<dbReference type="PANTHER" id="PTHR47642:SF6">
    <property type="entry name" value="ATP-DEPENDENT DNA HELICASE"/>
    <property type="match status" value="1"/>
</dbReference>
<accession>A0AAE1HN53</accession>
<dbReference type="GO" id="GO:0005524">
    <property type="term" value="F:ATP binding"/>
    <property type="evidence" value="ECO:0007669"/>
    <property type="project" value="UniProtKB-KW"/>
</dbReference>
<comment type="caution">
    <text evidence="3">The sequence shown here is derived from an EMBL/GenBank/DDBJ whole genome shotgun (WGS) entry which is preliminary data.</text>
</comment>
<sequence length="416" mass="46669">MVKRVKSYISVKESDIEKLPNASDIIDRSQKYLTKRLNDELGENSYILAAPTGVSAVLINGKTLHSVFNIPPRYKDFKPLTGEKARCLTNSLSKVKFLVIDEYSMIGCKTLAMVSRRCKEAVGNNNEDFGGLNVILFGDVKQLPQVKDRALYKKVLMNNLNMEGKSIIMAFDGAYILNQCHRQNDARFLQLLDNLSNCTVTPDDYKLLTTRFTSEISQEEQQYDALHLFSTKEDVKKFNLIDLTTGDYCPTVKISSRNNCAIAANLSEAEGLQKDLYLAKGAKIMLRSNLWVEKKLVNGSIGNVYDILYAEENFPSVVLCQFPEYDGPSIIPGKNIIPIKAALKAWTDEKSGMKCTRYQFPIALAYACTIHKSQGMTIDKVVVDIGELEFALGLTYVAISRVRSLSEIAINPHWKN</sequence>
<dbReference type="Gene3D" id="3.40.50.300">
    <property type="entry name" value="P-loop containing nucleotide triphosphate hydrolases"/>
    <property type="match status" value="2"/>
</dbReference>
<dbReference type="GO" id="GO:0006310">
    <property type="term" value="P:DNA recombination"/>
    <property type="evidence" value="ECO:0007669"/>
    <property type="project" value="UniProtKB-KW"/>
</dbReference>
<dbReference type="Pfam" id="PF05970">
    <property type="entry name" value="PIF1"/>
    <property type="match status" value="1"/>
</dbReference>
<dbReference type="Proteomes" id="UP001219518">
    <property type="component" value="Unassembled WGS sequence"/>
</dbReference>